<dbReference type="Gramene" id="Psat02G0368400-T1">
    <property type="protein sequence ID" value="KAI5437657.1"/>
    <property type="gene ID" value="KIW84_023684"/>
</dbReference>
<sequence length="243" mass="27837">MRDSALAKEREDEEERKGHAIDNGEYAGLSFQRRNLMRGVITNNLVSQKLVDYLRLSIEPHEKPYTLCWVSKASQVGLTVACIVLISIEKHYREETSGGKKSSFLVMTHSEKELDEAVKETKFFGQVVGKGLMSVVEEETTIPEEVTEILKDFKELTAYEERFLVGTYNKLQPYKYDPFKVTQKINDNAYVVALSEFLNISNTFNVTDIHEYHANKDLYQEENSGSSSLEVEETDLGRLFKTQ</sequence>
<dbReference type="EMBL" id="JAMSHJ010000002">
    <property type="protein sequence ID" value="KAI5437657.1"/>
    <property type="molecule type" value="Genomic_DNA"/>
</dbReference>
<proteinExistence type="predicted"/>
<dbReference type="InterPro" id="IPR056924">
    <property type="entry name" value="SH3_Tf2-1"/>
</dbReference>
<accession>A0A9D4YDK8</accession>
<comment type="caution">
    <text evidence="3">The sequence shown here is derived from an EMBL/GenBank/DDBJ whole genome shotgun (WGS) entry which is preliminary data.</text>
</comment>
<dbReference type="AlphaFoldDB" id="A0A9D4YDK8"/>
<organism evidence="3 4">
    <name type="scientific">Pisum sativum</name>
    <name type="common">Garden pea</name>
    <name type="synonym">Lathyrus oleraceus</name>
    <dbReference type="NCBI Taxonomy" id="3888"/>
    <lineage>
        <taxon>Eukaryota</taxon>
        <taxon>Viridiplantae</taxon>
        <taxon>Streptophyta</taxon>
        <taxon>Embryophyta</taxon>
        <taxon>Tracheophyta</taxon>
        <taxon>Spermatophyta</taxon>
        <taxon>Magnoliopsida</taxon>
        <taxon>eudicotyledons</taxon>
        <taxon>Gunneridae</taxon>
        <taxon>Pentapetalae</taxon>
        <taxon>rosids</taxon>
        <taxon>fabids</taxon>
        <taxon>Fabales</taxon>
        <taxon>Fabaceae</taxon>
        <taxon>Papilionoideae</taxon>
        <taxon>50 kb inversion clade</taxon>
        <taxon>NPAAA clade</taxon>
        <taxon>Hologalegina</taxon>
        <taxon>IRL clade</taxon>
        <taxon>Fabeae</taxon>
        <taxon>Lathyrus</taxon>
    </lineage>
</organism>
<dbReference type="Pfam" id="PF24626">
    <property type="entry name" value="SH3_Tf2-1"/>
    <property type="match status" value="1"/>
</dbReference>
<feature type="region of interest" description="Disordered" evidence="1">
    <location>
        <begin position="221"/>
        <end position="243"/>
    </location>
</feature>
<reference evidence="3 4" key="1">
    <citation type="journal article" date="2022" name="Nat. Genet.">
        <title>Improved pea reference genome and pan-genome highlight genomic features and evolutionary characteristics.</title>
        <authorList>
            <person name="Yang T."/>
            <person name="Liu R."/>
            <person name="Luo Y."/>
            <person name="Hu S."/>
            <person name="Wang D."/>
            <person name="Wang C."/>
            <person name="Pandey M.K."/>
            <person name="Ge S."/>
            <person name="Xu Q."/>
            <person name="Li N."/>
            <person name="Li G."/>
            <person name="Huang Y."/>
            <person name="Saxena R.K."/>
            <person name="Ji Y."/>
            <person name="Li M."/>
            <person name="Yan X."/>
            <person name="He Y."/>
            <person name="Liu Y."/>
            <person name="Wang X."/>
            <person name="Xiang C."/>
            <person name="Varshney R.K."/>
            <person name="Ding H."/>
            <person name="Gao S."/>
            <person name="Zong X."/>
        </authorList>
    </citation>
    <scope>NUCLEOTIDE SEQUENCE [LARGE SCALE GENOMIC DNA]</scope>
    <source>
        <strain evidence="3 4">cv. Zhongwan 6</strain>
    </source>
</reference>
<gene>
    <name evidence="3" type="ORF">KIW84_023684</name>
</gene>
<evidence type="ECO:0000313" key="3">
    <source>
        <dbReference type="EMBL" id="KAI5437657.1"/>
    </source>
</evidence>
<evidence type="ECO:0000313" key="4">
    <source>
        <dbReference type="Proteomes" id="UP001058974"/>
    </source>
</evidence>
<protein>
    <recommendedName>
        <fullName evidence="2">Tf2-1-like SH3-like domain-containing protein</fullName>
    </recommendedName>
</protein>
<dbReference type="Proteomes" id="UP001058974">
    <property type="component" value="Chromosome 2"/>
</dbReference>
<keyword evidence="4" id="KW-1185">Reference proteome</keyword>
<name>A0A9D4YDK8_PEA</name>
<evidence type="ECO:0000259" key="2">
    <source>
        <dbReference type="Pfam" id="PF24626"/>
    </source>
</evidence>
<evidence type="ECO:0000256" key="1">
    <source>
        <dbReference type="SAM" id="MobiDB-lite"/>
    </source>
</evidence>
<feature type="domain" description="Tf2-1-like SH3-like" evidence="2">
    <location>
        <begin position="160"/>
        <end position="213"/>
    </location>
</feature>